<dbReference type="RefSeq" id="WP_344818923.1">
    <property type="nucleotide sequence ID" value="NZ_BAABCP010000001.1"/>
</dbReference>
<dbReference type="SUPFAM" id="SSF140453">
    <property type="entry name" value="EsxAB dimer-like"/>
    <property type="match status" value="1"/>
</dbReference>
<dbReference type="InterPro" id="IPR036689">
    <property type="entry name" value="ESAT-6-like_sf"/>
</dbReference>
<comment type="caution">
    <text evidence="2">The sequence shown here is derived from an EMBL/GenBank/DDBJ whole genome shotgun (WGS) entry which is preliminary data.</text>
</comment>
<protein>
    <recommendedName>
        <fullName evidence="1">ESAT-6-like protein</fullName>
    </recommendedName>
</protein>
<comment type="similarity">
    <text evidence="1">Belongs to the WXG100 family.</text>
</comment>
<dbReference type="EMBL" id="BAABCP010000001">
    <property type="protein sequence ID" value="GAA3937867.1"/>
    <property type="molecule type" value="Genomic_DNA"/>
</dbReference>
<evidence type="ECO:0000313" key="2">
    <source>
        <dbReference type="EMBL" id="GAA3937867.1"/>
    </source>
</evidence>
<gene>
    <name evidence="2" type="ORF">GCM10022383_15070</name>
</gene>
<accession>A0ABP7N7S6</accession>
<reference evidence="3" key="1">
    <citation type="journal article" date="2019" name="Int. J. Syst. Evol. Microbiol.">
        <title>The Global Catalogue of Microorganisms (GCM) 10K type strain sequencing project: providing services to taxonomists for standard genome sequencing and annotation.</title>
        <authorList>
            <consortium name="The Broad Institute Genomics Platform"/>
            <consortium name="The Broad Institute Genome Sequencing Center for Infectious Disease"/>
            <person name="Wu L."/>
            <person name="Ma J."/>
        </authorList>
    </citation>
    <scope>NUCLEOTIDE SEQUENCE [LARGE SCALE GENOMIC DNA]</scope>
    <source>
        <strain evidence="3">JCM 17024</strain>
    </source>
</reference>
<organism evidence="2 3">
    <name type="scientific">Microbacterium soli</name>
    <dbReference type="NCBI Taxonomy" id="446075"/>
    <lineage>
        <taxon>Bacteria</taxon>
        <taxon>Bacillati</taxon>
        <taxon>Actinomycetota</taxon>
        <taxon>Actinomycetes</taxon>
        <taxon>Micrococcales</taxon>
        <taxon>Microbacteriaceae</taxon>
        <taxon>Microbacterium</taxon>
    </lineage>
</organism>
<evidence type="ECO:0000313" key="3">
    <source>
        <dbReference type="Proteomes" id="UP001501591"/>
    </source>
</evidence>
<proteinExistence type="inferred from homology"/>
<dbReference type="Proteomes" id="UP001501591">
    <property type="component" value="Unassembled WGS sequence"/>
</dbReference>
<dbReference type="InterPro" id="IPR010310">
    <property type="entry name" value="T7SS_ESAT-6-like"/>
</dbReference>
<sequence length="96" mass="10390">MHLKVDTDRLTEVADELSRTASRFSGSIDALDAGSRELRSQWTGSASAAFGARAAALDADAREHITNLRRTSAVVRRLAEEYRQADSDGARAVTGR</sequence>
<name>A0ABP7N7S6_9MICO</name>
<dbReference type="Gene3D" id="1.10.287.1060">
    <property type="entry name" value="ESAT-6-like"/>
    <property type="match status" value="1"/>
</dbReference>
<keyword evidence="3" id="KW-1185">Reference proteome</keyword>
<dbReference type="Pfam" id="PF06013">
    <property type="entry name" value="WXG100"/>
    <property type="match status" value="1"/>
</dbReference>
<evidence type="ECO:0000256" key="1">
    <source>
        <dbReference type="RuleBase" id="RU362001"/>
    </source>
</evidence>
<dbReference type="NCBIfam" id="TIGR03930">
    <property type="entry name" value="WXG100_ESAT6"/>
    <property type="match status" value="1"/>
</dbReference>